<evidence type="ECO:0000256" key="2">
    <source>
        <dbReference type="ARBA" id="ARBA00012438"/>
    </source>
</evidence>
<evidence type="ECO:0000256" key="8">
    <source>
        <dbReference type="ARBA" id="ARBA00023012"/>
    </source>
</evidence>
<keyword evidence="5" id="KW-0547">Nucleotide-binding</keyword>
<keyword evidence="3" id="KW-0597">Phosphoprotein</keyword>
<keyword evidence="9" id="KW-0472">Membrane</keyword>
<evidence type="ECO:0000256" key="3">
    <source>
        <dbReference type="ARBA" id="ARBA00022553"/>
    </source>
</evidence>
<evidence type="ECO:0000256" key="6">
    <source>
        <dbReference type="ARBA" id="ARBA00022777"/>
    </source>
</evidence>
<name>A0ABZ2PHH1_9NOCA</name>
<dbReference type="PANTHER" id="PTHR24421:SF10">
    <property type="entry name" value="NITRATE_NITRITE SENSOR PROTEIN NARQ"/>
    <property type="match status" value="1"/>
</dbReference>
<keyword evidence="9" id="KW-1133">Transmembrane helix</keyword>
<gene>
    <name evidence="11" type="ORF">WDS16_24180</name>
</gene>
<keyword evidence="4" id="KW-0808">Transferase</keyword>
<evidence type="ECO:0000259" key="10">
    <source>
        <dbReference type="Pfam" id="PF07730"/>
    </source>
</evidence>
<feature type="transmembrane region" description="Helical" evidence="9">
    <location>
        <begin position="343"/>
        <end position="364"/>
    </location>
</feature>
<organism evidence="11 12">
    <name type="scientific">Rhodococcus sovatensis</name>
    <dbReference type="NCBI Taxonomy" id="1805840"/>
    <lineage>
        <taxon>Bacteria</taxon>
        <taxon>Bacillati</taxon>
        <taxon>Actinomycetota</taxon>
        <taxon>Actinomycetes</taxon>
        <taxon>Mycobacteriales</taxon>
        <taxon>Nocardiaceae</taxon>
        <taxon>Rhodococcus</taxon>
    </lineage>
</organism>
<evidence type="ECO:0000313" key="11">
    <source>
        <dbReference type="EMBL" id="WXG68262.1"/>
    </source>
</evidence>
<accession>A0ABZ2PHH1</accession>
<dbReference type="Gene3D" id="1.20.5.1930">
    <property type="match status" value="1"/>
</dbReference>
<evidence type="ECO:0000256" key="1">
    <source>
        <dbReference type="ARBA" id="ARBA00000085"/>
    </source>
</evidence>
<dbReference type="GO" id="GO:0016301">
    <property type="term" value="F:kinase activity"/>
    <property type="evidence" value="ECO:0007669"/>
    <property type="project" value="UniProtKB-KW"/>
</dbReference>
<evidence type="ECO:0000256" key="4">
    <source>
        <dbReference type="ARBA" id="ARBA00022679"/>
    </source>
</evidence>
<dbReference type="RefSeq" id="WP_338888351.1">
    <property type="nucleotide sequence ID" value="NZ_CP147846.1"/>
</dbReference>
<reference evidence="11 12" key="1">
    <citation type="submission" date="2024-03" db="EMBL/GenBank/DDBJ databases">
        <title>Natural products discovery in diverse microorganisms through a two-stage MS feature dereplication strategy.</title>
        <authorList>
            <person name="Zhang R."/>
        </authorList>
    </citation>
    <scope>NUCLEOTIDE SEQUENCE [LARGE SCALE GENOMIC DNA]</scope>
    <source>
        <strain evidence="11 12">18930</strain>
    </source>
</reference>
<feature type="domain" description="Signal transduction histidine kinase subgroup 3 dimerisation and phosphoacceptor" evidence="10">
    <location>
        <begin position="129"/>
        <end position="193"/>
    </location>
</feature>
<feature type="transmembrane region" description="Helical" evidence="9">
    <location>
        <begin position="80"/>
        <end position="97"/>
    </location>
</feature>
<evidence type="ECO:0000256" key="9">
    <source>
        <dbReference type="SAM" id="Phobius"/>
    </source>
</evidence>
<keyword evidence="12" id="KW-1185">Reference proteome</keyword>
<dbReference type="SUPFAM" id="SSF55874">
    <property type="entry name" value="ATPase domain of HSP90 chaperone/DNA topoisomerase II/histidine kinase"/>
    <property type="match status" value="1"/>
</dbReference>
<evidence type="ECO:0000313" key="12">
    <source>
        <dbReference type="Proteomes" id="UP001432000"/>
    </source>
</evidence>
<comment type="catalytic activity">
    <reaction evidence="1">
        <text>ATP + protein L-histidine = ADP + protein N-phospho-L-histidine.</text>
        <dbReference type="EC" id="2.7.13.3"/>
    </reaction>
</comment>
<dbReference type="PANTHER" id="PTHR24421">
    <property type="entry name" value="NITRATE/NITRITE SENSOR PROTEIN NARX-RELATED"/>
    <property type="match status" value="1"/>
</dbReference>
<dbReference type="Pfam" id="PF07730">
    <property type="entry name" value="HisKA_3"/>
    <property type="match status" value="1"/>
</dbReference>
<dbReference type="EMBL" id="CP147846">
    <property type="protein sequence ID" value="WXG68262.1"/>
    <property type="molecule type" value="Genomic_DNA"/>
</dbReference>
<protein>
    <recommendedName>
        <fullName evidence="2">histidine kinase</fullName>
        <ecNumber evidence="2">2.7.13.3</ecNumber>
    </recommendedName>
</protein>
<keyword evidence="7" id="KW-0067">ATP-binding</keyword>
<dbReference type="Proteomes" id="UP001432000">
    <property type="component" value="Chromosome"/>
</dbReference>
<dbReference type="InterPro" id="IPR036890">
    <property type="entry name" value="HATPase_C_sf"/>
</dbReference>
<proteinExistence type="predicted"/>
<keyword evidence="9" id="KW-0812">Transmembrane</keyword>
<sequence length="449" mass="47028">MTSSTHTALSLLGVIVVAAVLTLHAPGPWTTLLAILTALVLGAGRHGARWLMTAAVAGTIGTALIAAAGLSSWAEGARELVFALAWVGLPWLAGLAWRLRSQVRAQAAEQAQQERQQRLEREQRERDAERLALAGILHDDLGHALSLVALNLGKLELDESQHDAARKTVETAREQLTDAVGRLGASVRMLRSGQVSGLAPQSEADLAGLVDQFRAAGATVVLEGRTGSGADESRVVRVVREALTNAAKHAPGAAITLNIETTADGTARVKVTNPVAAAGSEPGTGSGTGLSALEQVLTDAGGALEAGLRDDVFRMEALVPPVDHRAVAPEPERRPVQVGRRTMLIAAGLVVCSVVVLGGLQLFAQAEARRALLPAEDYARLIQGMSRSDAQALLPDHELLPVPSSPAGVECHDYAVESDWLADQSGDVYRVCFVGDRLASTALLASQGR</sequence>
<feature type="transmembrane region" description="Helical" evidence="9">
    <location>
        <begin position="28"/>
        <end position="44"/>
    </location>
</feature>
<evidence type="ECO:0000256" key="7">
    <source>
        <dbReference type="ARBA" id="ARBA00022840"/>
    </source>
</evidence>
<feature type="transmembrane region" description="Helical" evidence="9">
    <location>
        <begin position="51"/>
        <end position="74"/>
    </location>
</feature>
<dbReference type="EC" id="2.7.13.3" evidence="2"/>
<dbReference type="InterPro" id="IPR011712">
    <property type="entry name" value="Sig_transdc_His_kin_sub3_dim/P"/>
</dbReference>
<dbReference type="Gene3D" id="3.30.565.10">
    <property type="entry name" value="Histidine kinase-like ATPase, C-terminal domain"/>
    <property type="match status" value="1"/>
</dbReference>
<dbReference type="InterPro" id="IPR050482">
    <property type="entry name" value="Sensor_HK_TwoCompSys"/>
</dbReference>
<evidence type="ECO:0000256" key="5">
    <source>
        <dbReference type="ARBA" id="ARBA00022741"/>
    </source>
</evidence>
<keyword evidence="8" id="KW-0902">Two-component regulatory system</keyword>
<keyword evidence="6 11" id="KW-0418">Kinase</keyword>